<sequence>MTLMNSPHRKTGAATHQTANGINEPAYQHPAVA</sequence>
<dbReference type="AlphaFoldDB" id="A0A383DA40"/>
<evidence type="ECO:0000256" key="1">
    <source>
        <dbReference type="SAM" id="MobiDB-lite"/>
    </source>
</evidence>
<reference evidence="2" key="1">
    <citation type="submission" date="2018-05" db="EMBL/GenBank/DDBJ databases">
        <authorList>
            <person name="Lanie J.A."/>
            <person name="Ng W.-L."/>
            <person name="Kazmierczak K.M."/>
            <person name="Andrzejewski T.M."/>
            <person name="Davidsen T.M."/>
            <person name="Wayne K.J."/>
            <person name="Tettelin H."/>
            <person name="Glass J.I."/>
            <person name="Rusch D."/>
            <person name="Podicherti R."/>
            <person name="Tsui H.-C.T."/>
            <person name="Winkler M.E."/>
        </authorList>
    </citation>
    <scope>NUCLEOTIDE SEQUENCE</scope>
</reference>
<accession>A0A383DA40</accession>
<protein>
    <submittedName>
        <fullName evidence="2">Uncharacterized protein</fullName>
    </submittedName>
</protein>
<gene>
    <name evidence="2" type="ORF">METZ01_LOCUS494045</name>
</gene>
<feature type="region of interest" description="Disordered" evidence="1">
    <location>
        <begin position="1"/>
        <end position="33"/>
    </location>
</feature>
<name>A0A383DA40_9ZZZZ</name>
<dbReference type="EMBL" id="UINC01215491">
    <property type="protein sequence ID" value="SVE41191.1"/>
    <property type="molecule type" value="Genomic_DNA"/>
</dbReference>
<evidence type="ECO:0000313" key="2">
    <source>
        <dbReference type="EMBL" id="SVE41191.1"/>
    </source>
</evidence>
<organism evidence="2">
    <name type="scientific">marine metagenome</name>
    <dbReference type="NCBI Taxonomy" id="408172"/>
    <lineage>
        <taxon>unclassified sequences</taxon>
        <taxon>metagenomes</taxon>
        <taxon>ecological metagenomes</taxon>
    </lineage>
</organism>
<proteinExistence type="predicted"/>